<dbReference type="PROSITE" id="PS50873">
    <property type="entry name" value="PEROXIDASE_4"/>
    <property type="match status" value="1"/>
</dbReference>
<evidence type="ECO:0000256" key="10">
    <source>
        <dbReference type="PIRSR" id="PIRSR600823-2"/>
    </source>
</evidence>
<keyword evidence="11" id="KW-0106">Calcium</keyword>
<evidence type="ECO:0000256" key="11">
    <source>
        <dbReference type="PIRSR" id="PIRSR600823-3"/>
    </source>
</evidence>
<dbReference type="SUPFAM" id="SSF48113">
    <property type="entry name" value="Heme-dependent peroxidases"/>
    <property type="match status" value="1"/>
</dbReference>
<dbReference type="InterPro" id="IPR010255">
    <property type="entry name" value="Haem_peroxidase_sf"/>
</dbReference>
<evidence type="ECO:0000256" key="4">
    <source>
        <dbReference type="ARBA" id="ARBA00022559"/>
    </source>
</evidence>
<dbReference type="Gene3D" id="1.10.420.10">
    <property type="entry name" value="Peroxidase, domain 2"/>
    <property type="match status" value="1"/>
</dbReference>
<dbReference type="PANTHER" id="PTHR31517">
    <property type="match status" value="1"/>
</dbReference>
<dbReference type="PRINTS" id="PR00461">
    <property type="entry name" value="PLPEROXIDASE"/>
</dbReference>
<dbReference type="EMBL" id="VEPZ02000455">
    <property type="protein sequence ID" value="KAE8724663.1"/>
    <property type="molecule type" value="Genomic_DNA"/>
</dbReference>
<comment type="similarity">
    <text evidence="13">Belongs to the peroxidase family.</text>
</comment>
<keyword evidence="9 12" id="KW-1015">Disulfide bond</keyword>
<feature type="binding site" description="axial binding residue" evidence="11">
    <location>
        <position position="95"/>
    </location>
    <ligand>
        <name>heme b</name>
        <dbReference type="ChEBI" id="CHEBI:60344"/>
    </ligand>
    <ligandPart>
        <name>Fe</name>
        <dbReference type="ChEBI" id="CHEBI:18248"/>
    </ligandPart>
</feature>
<keyword evidence="6 11" id="KW-0479">Metal-binding</keyword>
<keyword evidence="8 11" id="KW-0408">Iron</keyword>
<comment type="cofactor">
    <cofactor evidence="11">
        <name>heme b</name>
        <dbReference type="ChEBI" id="CHEBI:60344"/>
    </cofactor>
    <text evidence="11">Binds 1 heme b (iron(II)-protoporphyrin IX) group per subunit.</text>
</comment>
<protein>
    <recommendedName>
        <fullName evidence="3">peroxidase</fullName>
        <ecNumber evidence="3">1.11.1.7</ecNumber>
    </recommendedName>
</protein>
<dbReference type="GO" id="GO:0046872">
    <property type="term" value="F:metal ion binding"/>
    <property type="evidence" value="ECO:0007669"/>
    <property type="project" value="UniProtKB-KW"/>
</dbReference>
<organism evidence="15 16">
    <name type="scientific">Hibiscus syriacus</name>
    <name type="common">Rose of Sharon</name>
    <dbReference type="NCBI Taxonomy" id="106335"/>
    <lineage>
        <taxon>Eukaryota</taxon>
        <taxon>Viridiplantae</taxon>
        <taxon>Streptophyta</taxon>
        <taxon>Embryophyta</taxon>
        <taxon>Tracheophyta</taxon>
        <taxon>Spermatophyta</taxon>
        <taxon>Magnoliopsida</taxon>
        <taxon>eudicotyledons</taxon>
        <taxon>Gunneridae</taxon>
        <taxon>Pentapetalae</taxon>
        <taxon>rosids</taxon>
        <taxon>malvids</taxon>
        <taxon>Malvales</taxon>
        <taxon>Malvaceae</taxon>
        <taxon>Malvoideae</taxon>
        <taxon>Hibiscus</taxon>
    </lineage>
</organism>
<accession>A0A6A3C6C3</accession>
<dbReference type="FunFam" id="1.10.420.10:FF:000001">
    <property type="entry name" value="Peroxidase"/>
    <property type="match status" value="1"/>
</dbReference>
<keyword evidence="5" id="KW-0349">Heme</keyword>
<reference evidence="15" key="1">
    <citation type="submission" date="2019-09" db="EMBL/GenBank/DDBJ databases">
        <title>Draft genome information of white flower Hibiscus syriacus.</title>
        <authorList>
            <person name="Kim Y.-M."/>
        </authorList>
    </citation>
    <scope>NUCLEOTIDE SEQUENCE [LARGE SCALE GENOMIC DNA]</scope>
    <source>
        <strain evidence="15">YM2019G1</strain>
    </source>
</reference>
<name>A0A6A3C6C3_HIBSY</name>
<comment type="catalytic activity">
    <reaction evidence="1">
        <text>2 a phenolic donor + H2O2 = 2 a phenolic radical donor + 2 H2O</text>
        <dbReference type="Rhea" id="RHEA:56136"/>
        <dbReference type="ChEBI" id="CHEBI:15377"/>
        <dbReference type="ChEBI" id="CHEBI:16240"/>
        <dbReference type="ChEBI" id="CHEBI:139520"/>
        <dbReference type="ChEBI" id="CHEBI:139521"/>
        <dbReference type="EC" id="1.11.1.7"/>
    </reaction>
</comment>
<keyword evidence="4" id="KW-0575">Peroxidase</keyword>
<evidence type="ECO:0000256" key="13">
    <source>
        <dbReference type="RuleBase" id="RU004241"/>
    </source>
</evidence>
<dbReference type="AlphaFoldDB" id="A0A6A3C6C3"/>
<feature type="disulfide bond" evidence="12">
    <location>
        <begin position="102"/>
        <end position="132"/>
    </location>
</feature>
<sequence>MSSLRSPLSTVLAHAVEAVECFDFAIFGFSSRSRRRFWRATYKCSVGAARFVALPSYRLADVLLPPATTGVADMLNIFSKKRMTLAESVAILGAHMLGISHCSNIQKRLYGHKNGELRAMEPAFAAFLRLTCWDGSLASSLSFVLNDPTPFGFDNQYYVNAMRGRGLLRIDAEMVSDPRTGRLMQHFAMNEGDFFRAFSSTFVKLSAYGVLTGKQSVIRKNCYEIRRLEFVIGFLIYI</sequence>
<evidence type="ECO:0000313" key="16">
    <source>
        <dbReference type="Proteomes" id="UP000436088"/>
    </source>
</evidence>
<dbReference type="EC" id="1.11.1.7" evidence="3"/>
<evidence type="ECO:0000256" key="6">
    <source>
        <dbReference type="ARBA" id="ARBA00022723"/>
    </source>
</evidence>
<evidence type="ECO:0000256" key="3">
    <source>
        <dbReference type="ARBA" id="ARBA00012313"/>
    </source>
</evidence>
<feature type="domain" description="Plant heme peroxidase family profile" evidence="14">
    <location>
        <begin position="1"/>
        <end position="226"/>
    </location>
</feature>
<evidence type="ECO:0000256" key="7">
    <source>
        <dbReference type="ARBA" id="ARBA00023002"/>
    </source>
</evidence>
<dbReference type="InterPro" id="IPR000823">
    <property type="entry name" value="Peroxidase_pln"/>
</dbReference>
<keyword evidence="7" id="KW-0560">Oxidoreductase</keyword>
<dbReference type="GO" id="GO:0006979">
    <property type="term" value="P:response to oxidative stress"/>
    <property type="evidence" value="ECO:0007669"/>
    <property type="project" value="InterPro"/>
</dbReference>
<comment type="cofactor">
    <cofactor evidence="11">
        <name>Ca(2+)</name>
        <dbReference type="ChEBI" id="CHEBI:29108"/>
    </cofactor>
    <text evidence="11">Binds 2 calcium ions per subunit.</text>
</comment>
<dbReference type="PANTHER" id="PTHR31517:SF81">
    <property type="entry name" value="PEROXIDASE"/>
    <property type="match status" value="1"/>
</dbReference>
<feature type="binding site" evidence="10">
    <location>
        <position position="65"/>
    </location>
    <ligand>
        <name>substrate</name>
    </ligand>
</feature>
<proteinExistence type="inferred from homology"/>
<feature type="binding site" evidence="11">
    <location>
        <position position="154"/>
    </location>
    <ligand>
        <name>Ca(2+)</name>
        <dbReference type="ChEBI" id="CHEBI:29108"/>
        <label>2</label>
    </ligand>
</feature>
<dbReference type="Pfam" id="PF00141">
    <property type="entry name" value="peroxidase"/>
    <property type="match status" value="1"/>
</dbReference>
<evidence type="ECO:0000256" key="5">
    <source>
        <dbReference type="ARBA" id="ARBA00022617"/>
    </source>
</evidence>
<evidence type="ECO:0000259" key="14">
    <source>
        <dbReference type="PROSITE" id="PS50873"/>
    </source>
</evidence>
<evidence type="ECO:0000256" key="1">
    <source>
        <dbReference type="ARBA" id="ARBA00000189"/>
    </source>
</evidence>
<evidence type="ECO:0000256" key="2">
    <source>
        <dbReference type="ARBA" id="ARBA00002322"/>
    </source>
</evidence>
<feature type="binding site" evidence="11">
    <location>
        <position position="149"/>
    </location>
    <ligand>
        <name>Ca(2+)</name>
        <dbReference type="ChEBI" id="CHEBI:29108"/>
        <label>2</label>
    </ligand>
</feature>
<dbReference type="GO" id="GO:0140825">
    <property type="term" value="F:lactoperoxidase activity"/>
    <property type="evidence" value="ECO:0007669"/>
    <property type="project" value="UniProtKB-EC"/>
</dbReference>
<evidence type="ECO:0000256" key="9">
    <source>
        <dbReference type="ARBA" id="ARBA00023157"/>
    </source>
</evidence>
<comment type="caution">
    <text evidence="15">The sequence shown here is derived from an EMBL/GenBank/DDBJ whole genome shotgun (WGS) entry which is preliminary data.</text>
</comment>
<dbReference type="Proteomes" id="UP000436088">
    <property type="component" value="Unassembled WGS sequence"/>
</dbReference>
<evidence type="ECO:0000256" key="8">
    <source>
        <dbReference type="ARBA" id="ARBA00023004"/>
    </source>
</evidence>
<comment type="function">
    <text evidence="2">Removal of H(2)O(2), oxidation of toxic reductants, biosynthesis and degradation of lignin, suberization, auxin catabolism, response to environmental stresses such as wounding, pathogen attack and oxidative stress. These functions might be dependent on each isozyme/isoform in each plant tissue.</text>
</comment>
<gene>
    <name evidence="15" type="ORF">F3Y22_tig00010050pilonHSYRG00048</name>
</gene>
<evidence type="ECO:0000313" key="15">
    <source>
        <dbReference type="EMBL" id="KAE8724663.1"/>
    </source>
</evidence>
<dbReference type="InterPro" id="IPR002016">
    <property type="entry name" value="Haem_peroxidase"/>
</dbReference>
<dbReference type="Gene3D" id="1.10.520.10">
    <property type="match status" value="1"/>
</dbReference>
<evidence type="ECO:0000256" key="12">
    <source>
        <dbReference type="PIRSR" id="PIRSR600823-5"/>
    </source>
</evidence>
<dbReference type="GO" id="GO:0020037">
    <property type="term" value="F:heme binding"/>
    <property type="evidence" value="ECO:0007669"/>
    <property type="project" value="InterPro"/>
</dbReference>
<keyword evidence="16" id="KW-1185">Reference proteome</keyword>